<name>A0AAX1N0I5_9BACT</name>
<dbReference type="KEGG" id="fya:KMW28_15165"/>
<keyword evidence="2" id="KW-1185">Reference proteome</keyword>
<reference evidence="1 2" key="1">
    <citation type="submission" date="2021-05" db="EMBL/GenBank/DDBJ databases">
        <title>Comparative genomic studies on the polysaccharide-degrading batcterial strains of the Flammeovirga genus.</title>
        <authorList>
            <person name="Zewei F."/>
            <person name="Zheng Z."/>
            <person name="Yu L."/>
            <person name="Ruyue G."/>
            <person name="Yanhong M."/>
            <person name="Yuanyuan C."/>
            <person name="Jingyan G."/>
            <person name="Wenjun H."/>
        </authorList>
    </citation>
    <scope>NUCLEOTIDE SEQUENCE [LARGE SCALE GENOMIC DNA]</scope>
    <source>
        <strain evidence="1 2">NBRC:100898</strain>
    </source>
</reference>
<proteinExistence type="predicted"/>
<dbReference type="Proteomes" id="UP000678679">
    <property type="component" value="Chromosome 1"/>
</dbReference>
<evidence type="ECO:0000313" key="2">
    <source>
        <dbReference type="Proteomes" id="UP000678679"/>
    </source>
</evidence>
<organism evidence="1 2">
    <name type="scientific">Flammeovirga yaeyamensis</name>
    <dbReference type="NCBI Taxonomy" id="367791"/>
    <lineage>
        <taxon>Bacteria</taxon>
        <taxon>Pseudomonadati</taxon>
        <taxon>Bacteroidota</taxon>
        <taxon>Cytophagia</taxon>
        <taxon>Cytophagales</taxon>
        <taxon>Flammeovirgaceae</taxon>
        <taxon>Flammeovirga</taxon>
    </lineage>
</organism>
<accession>A0AAX1N0I5</accession>
<dbReference type="RefSeq" id="WP_169662575.1">
    <property type="nucleotide sequence ID" value="NZ_CP076132.1"/>
</dbReference>
<protein>
    <recommendedName>
        <fullName evidence="3">DUF4369 domain-containing protein</fullName>
    </recommendedName>
</protein>
<sequence>MKKFNYLLLLITLFATLTNLIAKEKKVLTTTLKGTIVNAASNSFLIANTTRSFEKEFSLNSDGTFEIIVESTTLYDAFVLKVKNSEKEIVYPFYLDQEVIYFDIDPNLDYEDNIVKGGELTNSALHYKSSLLMEKELHQEFSMALKQFLLTGATAWEENVIKDKLNRLPQKIDAWKVAYFKKHLNLASFKYFMELYNNESTIIPEATLNDLLIDFSKKLPKNFHFDTLSKVRNGKSTFTFTRL</sequence>
<gene>
    <name evidence="1" type="ORF">KMW28_15165</name>
</gene>
<evidence type="ECO:0008006" key="3">
    <source>
        <dbReference type="Google" id="ProtNLM"/>
    </source>
</evidence>
<dbReference type="AlphaFoldDB" id="A0AAX1N0I5"/>
<evidence type="ECO:0000313" key="1">
    <source>
        <dbReference type="EMBL" id="QWG00990.1"/>
    </source>
</evidence>
<dbReference type="EMBL" id="CP076132">
    <property type="protein sequence ID" value="QWG00990.1"/>
    <property type="molecule type" value="Genomic_DNA"/>
</dbReference>